<comment type="caution">
    <text evidence="2">The sequence shown here is derived from an EMBL/GenBank/DDBJ whole genome shotgun (WGS) entry which is preliminary data.</text>
</comment>
<dbReference type="CDD" id="cd01839">
    <property type="entry name" value="SGNH_arylesterase_like"/>
    <property type="match status" value="1"/>
</dbReference>
<dbReference type="InterPro" id="IPR013830">
    <property type="entry name" value="SGNH_hydro"/>
</dbReference>
<protein>
    <submittedName>
        <fullName evidence="2">Arylesterase</fullName>
    </submittedName>
</protein>
<dbReference type="OrthoDB" id="164654at2"/>
<dbReference type="InterPro" id="IPR036514">
    <property type="entry name" value="SGNH_hydro_sf"/>
</dbReference>
<gene>
    <name evidence="2" type="ORF">E2A64_13065</name>
</gene>
<name>A0A4V3A758_9HYPH</name>
<dbReference type="RefSeq" id="WP_133284909.1">
    <property type="nucleotide sequence ID" value="NZ_SMSI01000002.1"/>
</dbReference>
<evidence type="ECO:0000259" key="1">
    <source>
        <dbReference type="Pfam" id="PF13472"/>
    </source>
</evidence>
<dbReference type="Gene3D" id="3.40.50.1110">
    <property type="entry name" value="SGNH hydrolase"/>
    <property type="match status" value="1"/>
</dbReference>
<evidence type="ECO:0000313" key="2">
    <source>
        <dbReference type="EMBL" id="TDH36212.1"/>
    </source>
</evidence>
<organism evidence="2 3">
    <name type="scientific">Pseudohoeflea suaedae</name>
    <dbReference type="NCBI Taxonomy" id="877384"/>
    <lineage>
        <taxon>Bacteria</taxon>
        <taxon>Pseudomonadati</taxon>
        <taxon>Pseudomonadota</taxon>
        <taxon>Alphaproteobacteria</taxon>
        <taxon>Hyphomicrobiales</taxon>
        <taxon>Rhizobiaceae</taxon>
        <taxon>Pseudohoeflea</taxon>
    </lineage>
</organism>
<keyword evidence="3" id="KW-1185">Reference proteome</keyword>
<dbReference type="Pfam" id="PF13472">
    <property type="entry name" value="Lipase_GDSL_2"/>
    <property type="match status" value="1"/>
</dbReference>
<dbReference type="SUPFAM" id="SSF52266">
    <property type="entry name" value="SGNH hydrolase"/>
    <property type="match status" value="1"/>
</dbReference>
<accession>A0A4V3A758</accession>
<reference evidence="2 3" key="1">
    <citation type="journal article" date="2013" name="Int. J. Syst. Evol. Microbiol.">
        <title>Hoeflea suaedae sp. nov., an endophytic bacterium isolated from the root of the halophyte Suaeda maritima.</title>
        <authorList>
            <person name="Chung E.J."/>
            <person name="Park J.A."/>
            <person name="Pramanik P."/>
            <person name="Bibi F."/>
            <person name="Jeon C.O."/>
            <person name="Chung Y.R."/>
        </authorList>
    </citation>
    <scope>NUCLEOTIDE SEQUENCE [LARGE SCALE GENOMIC DNA]</scope>
    <source>
        <strain evidence="2 3">YC6898</strain>
    </source>
</reference>
<evidence type="ECO:0000313" key="3">
    <source>
        <dbReference type="Proteomes" id="UP000295131"/>
    </source>
</evidence>
<sequence>MKTVLAYGDSLTWGSDAETGGRHAFDDLWPSVLQAGLNGKARVFADGLRGRTTAYDEHLADCDRNGARTLPTSLYTHAPLDLVIIMLGANDMKPHIAGTAIAAMQGMRRLISIVKNHNPGTGDDSRPDLLIVAPPPLCETADPEFAGMFAGGIKQSQMLSSLYADLADEQGVGFFDASSVAETTPIDGVHLDAANTRAIGKALIPVTTVMLGL</sequence>
<dbReference type="AlphaFoldDB" id="A0A4V3A758"/>
<dbReference type="Proteomes" id="UP000295131">
    <property type="component" value="Unassembled WGS sequence"/>
</dbReference>
<dbReference type="GO" id="GO:0016788">
    <property type="term" value="F:hydrolase activity, acting on ester bonds"/>
    <property type="evidence" value="ECO:0007669"/>
    <property type="project" value="UniProtKB-ARBA"/>
</dbReference>
<proteinExistence type="predicted"/>
<dbReference type="EMBL" id="SMSI01000002">
    <property type="protein sequence ID" value="TDH36212.1"/>
    <property type="molecule type" value="Genomic_DNA"/>
</dbReference>
<feature type="domain" description="SGNH hydrolase-type esterase" evidence="1">
    <location>
        <begin position="6"/>
        <end position="191"/>
    </location>
</feature>